<feature type="compositionally biased region" description="Basic and acidic residues" evidence="1">
    <location>
        <begin position="71"/>
        <end position="85"/>
    </location>
</feature>
<feature type="compositionally biased region" description="Polar residues" evidence="1">
    <location>
        <begin position="224"/>
        <end position="233"/>
    </location>
</feature>
<feature type="region of interest" description="Disordered" evidence="1">
    <location>
        <begin position="71"/>
        <end position="91"/>
    </location>
</feature>
<protein>
    <submittedName>
        <fullName evidence="2">Uncharacterized protein</fullName>
    </submittedName>
</protein>
<gene>
    <name evidence="2" type="ORF">ODALV1_LOCUS22065</name>
</gene>
<evidence type="ECO:0000256" key="1">
    <source>
        <dbReference type="SAM" id="MobiDB-lite"/>
    </source>
</evidence>
<evidence type="ECO:0000313" key="3">
    <source>
        <dbReference type="Proteomes" id="UP001642540"/>
    </source>
</evidence>
<dbReference type="Proteomes" id="UP001642540">
    <property type="component" value="Unassembled WGS sequence"/>
</dbReference>
<accession>A0ABP1RH03</accession>
<reference evidence="2 3" key="1">
    <citation type="submission" date="2024-08" db="EMBL/GenBank/DDBJ databases">
        <authorList>
            <person name="Cucini C."/>
            <person name="Frati F."/>
        </authorList>
    </citation>
    <scope>NUCLEOTIDE SEQUENCE [LARGE SCALE GENOMIC DNA]</scope>
</reference>
<proteinExistence type="predicted"/>
<name>A0ABP1RH03_9HEXA</name>
<keyword evidence="3" id="KW-1185">Reference proteome</keyword>
<comment type="caution">
    <text evidence="2">The sequence shown here is derived from an EMBL/GenBank/DDBJ whole genome shotgun (WGS) entry which is preliminary data.</text>
</comment>
<dbReference type="EMBL" id="CAXLJM020000073">
    <property type="protein sequence ID" value="CAL8128052.1"/>
    <property type="molecule type" value="Genomic_DNA"/>
</dbReference>
<sequence length="233" mass="25297">MENILDGRISPSVTVLMNADLIENVQAVEPDPGASFRAAINRKDKLIRKLKRRVKQLKGLLREHGIDYNVNESHRDAEEEGERRPPIVSVDLDPEPISPPENEAEVLPQVVVIPNGLSLMLLPVIMQVVEAGADAPLNPTVEARPLTRRGSMGIAEYTRQQTTTTASGSPPPPTVTVTGPRRRGRPSKASGASGRRNIMSASSIAPRATTHLSLQTHPRRRGRPSTSGASVQR</sequence>
<feature type="region of interest" description="Disordered" evidence="1">
    <location>
        <begin position="160"/>
        <end position="233"/>
    </location>
</feature>
<evidence type="ECO:0000313" key="2">
    <source>
        <dbReference type="EMBL" id="CAL8128052.1"/>
    </source>
</evidence>
<organism evidence="2 3">
    <name type="scientific">Orchesella dallaii</name>
    <dbReference type="NCBI Taxonomy" id="48710"/>
    <lineage>
        <taxon>Eukaryota</taxon>
        <taxon>Metazoa</taxon>
        <taxon>Ecdysozoa</taxon>
        <taxon>Arthropoda</taxon>
        <taxon>Hexapoda</taxon>
        <taxon>Collembola</taxon>
        <taxon>Entomobryomorpha</taxon>
        <taxon>Entomobryoidea</taxon>
        <taxon>Orchesellidae</taxon>
        <taxon>Orchesellinae</taxon>
        <taxon>Orchesella</taxon>
    </lineage>
</organism>